<dbReference type="GO" id="GO:0006897">
    <property type="term" value="P:endocytosis"/>
    <property type="evidence" value="ECO:0007669"/>
    <property type="project" value="InterPro"/>
</dbReference>
<dbReference type="GO" id="GO:0030125">
    <property type="term" value="C:clathrin vesicle coat"/>
    <property type="evidence" value="ECO:0007669"/>
    <property type="project" value="TreeGrafter"/>
</dbReference>
<dbReference type="PANTHER" id="PTHR12847">
    <property type="entry name" value="ATP-BINDING CASSETTE ABC TRANSPORTER-RELATED"/>
    <property type="match status" value="1"/>
</dbReference>
<evidence type="ECO:0000313" key="2">
    <source>
        <dbReference type="EMBL" id="WVY97111.1"/>
    </source>
</evidence>
<dbReference type="EMBL" id="CP144692">
    <property type="protein sequence ID" value="WVY97111.1"/>
    <property type="molecule type" value="Genomic_DNA"/>
</dbReference>
<protein>
    <recommendedName>
        <fullName evidence="1">NECAP PHear domain-containing protein</fullName>
    </recommendedName>
</protein>
<reference evidence="2 3" key="1">
    <citation type="journal article" date="2023" name="Life. Sci Alliance">
        <title>Evolutionary insights into 3D genome organization and epigenetic landscape of Vigna mungo.</title>
        <authorList>
            <person name="Junaid A."/>
            <person name="Singh B."/>
            <person name="Bhatia S."/>
        </authorList>
    </citation>
    <scope>NUCLEOTIDE SEQUENCE [LARGE SCALE GENOMIC DNA]</scope>
    <source>
        <strain evidence="2">Urdbean</strain>
    </source>
</reference>
<dbReference type="Pfam" id="PF07933">
    <property type="entry name" value="DUF1681"/>
    <property type="match status" value="1"/>
</dbReference>
<dbReference type="Gene3D" id="1.10.510.10">
    <property type="entry name" value="Transferase(Phosphotransferase) domain 1"/>
    <property type="match status" value="1"/>
</dbReference>
<dbReference type="AlphaFoldDB" id="A0AAQ3MU05"/>
<dbReference type="Gene3D" id="2.30.29.30">
    <property type="entry name" value="Pleckstrin-homology domain (PH domain)/Phosphotyrosine-binding domain (PTB)"/>
    <property type="match status" value="1"/>
</dbReference>
<feature type="domain" description="NECAP PHear" evidence="1">
    <location>
        <begin position="6"/>
        <end position="92"/>
    </location>
</feature>
<proteinExistence type="predicted"/>
<keyword evidence="3" id="KW-1185">Reference proteome</keyword>
<gene>
    <name evidence="2" type="ORF">V8G54_029262</name>
</gene>
<dbReference type="InterPro" id="IPR011009">
    <property type="entry name" value="Kinase-like_dom_sf"/>
</dbReference>
<dbReference type="SUPFAM" id="SSF56112">
    <property type="entry name" value="Protein kinase-like (PK-like)"/>
    <property type="match status" value="1"/>
</dbReference>
<dbReference type="InterPro" id="IPR011993">
    <property type="entry name" value="PH-like_dom_sf"/>
</dbReference>
<dbReference type="InterPro" id="IPR012466">
    <property type="entry name" value="NECAP_PHear"/>
</dbReference>
<dbReference type="SUPFAM" id="SSF50729">
    <property type="entry name" value="PH domain-like"/>
    <property type="match status" value="1"/>
</dbReference>
<accession>A0AAQ3MU05</accession>
<name>A0AAQ3MU05_VIGMU</name>
<evidence type="ECO:0000313" key="3">
    <source>
        <dbReference type="Proteomes" id="UP001374535"/>
    </source>
</evidence>
<evidence type="ECO:0000259" key="1">
    <source>
        <dbReference type="Pfam" id="PF07933"/>
    </source>
</evidence>
<organism evidence="2 3">
    <name type="scientific">Vigna mungo</name>
    <name type="common">Black gram</name>
    <name type="synonym">Phaseolus mungo</name>
    <dbReference type="NCBI Taxonomy" id="3915"/>
    <lineage>
        <taxon>Eukaryota</taxon>
        <taxon>Viridiplantae</taxon>
        <taxon>Streptophyta</taxon>
        <taxon>Embryophyta</taxon>
        <taxon>Tracheophyta</taxon>
        <taxon>Spermatophyta</taxon>
        <taxon>Magnoliopsida</taxon>
        <taxon>eudicotyledons</taxon>
        <taxon>Gunneridae</taxon>
        <taxon>Pentapetalae</taxon>
        <taxon>rosids</taxon>
        <taxon>fabids</taxon>
        <taxon>Fabales</taxon>
        <taxon>Fabaceae</taxon>
        <taxon>Papilionoideae</taxon>
        <taxon>50 kb inversion clade</taxon>
        <taxon>NPAAA clade</taxon>
        <taxon>indigoferoid/millettioid clade</taxon>
        <taxon>Phaseoleae</taxon>
        <taxon>Vigna</taxon>
    </lineage>
</organism>
<sequence length="213" mass="24733">MVFIRCKVSLQDPAVEHLLRWASGSSLTRAGRVRECNESALDSSLYFVLQIEDSRGKHAFIGLGFDEKNEAFDFNVALSYHEISISWHSGTPKSRQAYWTLCFDDERGIQRLLVYEYMPNKILEFHVFNKAYDPPLWKTRLEIAPGVAQRLTYLHEELELQVERVKEKKNPEARRYYCIGMQWVYLKESRSAKLELPPDPFATFFSCGGSPLN</sequence>
<dbReference type="Proteomes" id="UP001374535">
    <property type="component" value="Chromosome 9"/>
</dbReference>
<dbReference type="PANTHER" id="PTHR12847:SF17">
    <property type="entry name" value="NECAP PHEAR DOMAIN-CONTAINING PROTEIN"/>
    <property type="match status" value="1"/>
</dbReference>